<feature type="domain" description="Thiopeptide-type bacteriocin biosynthesis" evidence="3">
    <location>
        <begin position="737"/>
        <end position="1004"/>
    </location>
</feature>
<dbReference type="RefSeq" id="WP_253888497.1">
    <property type="nucleotide sequence ID" value="NZ_BAAAVB010000005.1"/>
</dbReference>
<feature type="region of interest" description="Disordered" evidence="1">
    <location>
        <begin position="377"/>
        <end position="398"/>
    </location>
</feature>
<reference evidence="5" key="1">
    <citation type="journal article" date="2021" name="Chin. Chem. Lett.">
        <title>Discovery of daspyromycins A and B, 2-aminovinyl-cysteine containing lanthipeptides, through a genomics-based approach.</title>
        <authorList>
            <person name="Shi J."/>
            <person name="Ma J.-Q."/>
            <person name="Wang Y.-C."/>
            <person name="Xu Z.-F."/>
            <person name="Zhang B."/>
            <person name="Jiao R.-H."/>
            <person name="Tan R.-X."/>
            <person name="Ge H.-M."/>
        </authorList>
    </citation>
    <scope>NUCLEOTIDE SEQUENCE</scope>
    <source>
        <strain evidence="5">NBRC 15665</strain>
    </source>
</reference>
<name>A0A8G1A4Y4_9PSEU</name>
<evidence type="ECO:0000259" key="3">
    <source>
        <dbReference type="Pfam" id="PF14028"/>
    </source>
</evidence>
<keyword evidence="6" id="KW-1185">Reference proteome</keyword>
<evidence type="ECO:0000256" key="1">
    <source>
        <dbReference type="SAM" id="MobiDB-lite"/>
    </source>
</evidence>
<protein>
    <submittedName>
        <fullName evidence="5">DisB</fullName>
    </submittedName>
    <submittedName>
        <fullName evidence="4">Thiopeptide-type bacteriocin biosynthesis domain-containing protein</fullName>
    </submittedName>
</protein>
<sequence length="1018" mass="110151">MDPLLRAWPVFLVRAPLVPEAGGPGVADQDDHLGVLRAAVADPVLTEAITLASPTLGAVLARVAAGGAAGLKAKQVRRAALSVLRYDIRTRTRPTPFGLFAGVSAGGFGAPQVLRGSAHRHRTHVDMSWLARVVHRAEADPGVLAGLRVRAHQALVHRGDRVVLETPSGLGAVPGQTTRSFVSARRSPVVAAALALAATPIAVTDLVAVLAERFAGGAAAPAAKLVRSLVEQELLITDLRPPLDGGDPLRHVLSRLPEGDLRTRLTELDRLREKYDALAPGEGTAALVELVDAAREVEPFDTPLHVDTRVDLRVTAAEAVREEVERAATVLWRLSPPRLGMRPLRGFHGRFLERYGADRLVPVLELLDTTRSLGAPPGYEWPPSEAVAETAAEPSSTRRDRAVSRLVLDASRTGSREAVLTDEVLAELAHDDADPADLPNSCELYVHVVERADGDFRVVLSPSPGSHHAGATTARFHDLLPHWPHEPHPVHVEGAVLADLAFTPRSGRAANLAHTPPTTGRRIAVGLPDAPGVEEIPLAEVAVGATLERLYAVHVPTGRELVPVLPNMVSPAVQAPNAIRLLFELGMEGQRLWEPWNWGPMANAPFLPRVRYGRSILAPATWRLDELRGHDDEADFDAGLARWREQWAVPDRVLLVSTDQRLLVHLDNRWHRRLLRDELRRDPDLIAQEVAGGDETVGDGHTRELVVALVPRPHRARPPHVAHVVDRPARSPLAGDWLYLLVHGSRQGQDDLLRDEVPALVRLAADTGADRWFFIRYTDADGHHLRLRFHGDPALLWSRLLPAASALLARWQEDGLVGAHRVQPYEPELERYGGIDALEAAERVFCEDSAAAIALLRLAKSSPFSLDALGAISVASLAHAFGHPPPGTPWITPTGEAAESWLTITGTRRDLPQAYRADPARWQGWIDPAAGWPGLGADGAPVLAALAARDAAVRDYARLVADLIAEGRSAAPLARVVGSLLHMTCNRLLGGSSERERAVLGIARGAVQDNGNRRRHRA</sequence>
<feature type="domain" description="Lantibiotic dehydratase N-terminal" evidence="2">
    <location>
        <begin position="41"/>
        <end position="675"/>
    </location>
</feature>
<evidence type="ECO:0000259" key="2">
    <source>
        <dbReference type="Pfam" id="PF04738"/>
    </source>
</evidence>
<dbReference type="Proteomes" id="UP001205185">
    <property type="component" value="Unassembled WGS sequence"/>
</dbReference>
<evidence type="ECO:0000313" key="5">
    <source>
        <dbReference type="EMBL" id="QYZ85379.1"/>
    </source>
</evidence>
<dbReference type="NCBIfam" id="TIGR03891">
    <property type="entry name" value="thiopep_ocin"/>
    <property type="match status" value="1"/>
</dbReference>
<reference evidence="4 6" key="2">
    <citation type="submission" date="2022-06" db="EMBL/GenBank/DDBJ databases">
        <title>Genomic Encyclopedia of Archaeal and Bacterial Type Strains, Phase II (KMG-II): from individual species to whole genera.</title>
        <authorList>
            <person name="Goeker M."/>
        </authorList>
    </citation>
    <scope>NUCLEOTIDE SEQUENCE [LARGE SCALE GENOMIC DNA]</scope>
    <source>
        <strain evidence="4 6">DSM 44255</strain>
    </source>
</reference>
<dbReference type="Pfam" id="PF04738">
    <property type="entry name" value="Lant_dehydr_N"/>
    <property type="match status" value="1"/>
</dbReference>
<dbReference type="Pfam" id="PF14028">
    <property type="entry name" value="Lant_dehydr_C"/>
    <property type="match status" value="1"/>
</dbReference>
<proteinExistence type="predicted"/>
<gene>
    <name evidence="4" type="ORF">LV75_004078</name>
</gene>
<dbReference type="AlphaFoldDB" id="A0A8G1A4Y4"/>
<dbReference type="InterPro" id="IPR023809">
    <property type="entry name" value="Thiopep_bacteriocin_synth_dom"/>
</dbReference>
<evidence type="ECO:0000313" key="4">
    <source>
        <dbReference type="EMBL" id="MCP2271564.1"/>
    </source>
</evidence>
<dbReference type="EMBL" id="JAMTCO010000009">
    <property type="protein sequence ID" value="MCP2271564.1"/>
    <property type="molecule type" value="Genomic_DNA"/>
</dbReference>
<dbReference type="EMBL" id="MW686201">
    <property type="protein sequence ID" value="QYZ85379.1"/>
    <property type="molecule type" value="Genomic_DNA"/>
</dbReference>
<dbReference type="InterPro" id="IPR006827">
    <property type="entry name" value="Lant_deHydtase_N"/>
</dbReference>
<organism evidence="5">
    <name type="scientific">Actinokineospora diospyrosa</name>
    <dbReference type="NCBI Taxonomy" id="103728"/>
    <lineage>
        <taxon>Bacteria</taxon>
        <taxon>Bacillati</taxon>
        <taxon>Actinomycetota</taxon>
        <taxon>Actinomycetes</taxon>
        <taxon>Pseudonocardiales</taxon>
        <taxon>Pseudonocardiaceae</taxon>
        <taxon>Actinokineospora</taxon>
    </lineage>
</organism>
<accession>A0A8G1A4Y4</accession>
<evidence type="ECO:0000313" key="6">
    <source>
        <dbReference type="Proteomes" id="UP001205185"/>
    </source>
</evidence>